<dbReference type="InterPro" id="IPR025665">
    <property type="entry name" value="Beta-barrel_OMP_2"/>
</dbReference>
<organism evidence="3 4">
    <name type="scientific">Flavobacterium cucumis</name>
    <dbReference type="NCBI Taxonomy" id="416016"/>
    <lineage>
        <taxon>Bacteria</taxon>
        <taxon>Pseudomonadati</taxon>
        <taxon>Bacteroidota</taxon>
        <taxon>Flavobacteriia</taxon>
        <taxon>Flavobacteriales</taxon>
        <taxon>Flavobacteriaceae</taxon>
        <taxon>Flavobacterium</taxon>
    </lineage>
</organism>
<gene>
    <name evidence="3" type="ORF">SAMN05443547_0566</name>
</gene>
<sequence length="222" mass="25624">MRICLSILFFSISCSLFSQSDVKVVDSLFREDQFYLSISYNFIQKKPDNFSQYSFSTGFTGGFLRDMPISKNRHWSIALGAGYSYNNLKQNIEISTVSPNSSVSNSGIVRSRIILHYLELPLELRWRNASPSSHKFWRIHTGFKVSYLLDGNLKYESEILGDGNENIKDIVNRLQYGLYLSFGFNTWNPYMYYALNPIFDKNKTATVNEISSLNIGLKFYIL</sequence>
<evidence type="ECO:0000259" key="2">
    <source>
        <dbReference type="Pfam" id="PF13568"/>
    </source>
</evidence>
<keyword evidence="4" id="KW-1185">Reference proteome</keyword>
<proteinExistence type="predicted"/>
<name>A0A1M7ZTK0_9FLAO</name>
<dbReference type="Proteomes" id="UP000184611">
    <property type="component" value="Unassembled WGS sequence"/>
</dbReference>
<dbReference type="OrthoDB" id="959017at2"/>
<dbReference type="RefSeq" id="WP_073581177.1">
    <property type="nucleotide sequence ID" value="NZ_CBCSEA010000001.1"/>
</dbReference>
<dbReference type="AlphaFoldDB" id="A0A1M7ZTK0"/>
<feature type="domain" description="Outer membrane protein beta-barrel" evidence="2">
    <location>
        <begin position="18"/>
        <end position="200"/>
    </location>
</feature>
<protein>
    <submittedName>
        <fullName evidence="3">Outer membrane protein beta-barrel domain-containing protein</fullName>
    </submittedName>
</protein>
<evidence type="ECO:0000256" key="1">
    <source>
        <dbReference type="SAM" id="SignalP"/>
    </source>
</evidence>
<feature type="chain" id="PRO_5012207139" evidence="1">
    <location>
        <begin position="21"/>
        <end position="222"/>
    </location>
</feature>
<keyword evidence="1" id="KW-0732">Signal</keyword>
<evidence type="ECO:0000313" key="4">
    <source>
        <dbReference type="Proteomes" id="UP000184611"/>
    </source>
</evidence>
<dbReference type="STRING" id="416016.SAMN05443547_0566"/>
<feature type="signal peptide" evidence="1">
    <location>
        <begin position="1"/>
        <end position="20"/>
    </location>
</feature>
<dbReference type="EMBL" id="FRYK01000001">
    <property type="protein sequence ID" value="SHO72239.1"/>
    <property type="molecule type" value="Genomic_DNA"/>
</dbReference>
<reference evidence="4" key="1">
    <citation type="submission" date="2016-12" db="EMBL/GenBank/DDBJ databases">
        <authorList>
            <person name="Varghese N."/>
            <person name="Submissions S."/>
        </authorList>
    </citation>
    <scope>NUCLEOTIDE SEQUENCE [LARGE SCALE GENOMIC DNA]</scope>
    <source>
        <strain evidence="4">DSM 18830</strain>
    </source>
</reference>
<evidence type="ECO:0000313" key="3">
    <source>
        <dbReference type="EMBL" id="SHO72239.1"/>
    </source>
</evidence>
<dbReference type="Pfam" id="PF13568">
    <property type="entry name" value="OMP_b-brl_2"/>
    <property type="match status" value="1"/>
</dbReference>
<accession>A0A1M7ZTK0</accession>